<dbReference type="RefSeq" id="WP_183525579.1">
    <property type="nucleotide sequence ID" value="NZ_JACIJM010000002.1"/>
</dbReference>
<dbReference type="EMBL" id="JACIJM010000002">
    <property type="protein sequence ID" value="MBB5721069.1"/>
    <property type="molecule type" value="Genomic_DNA"/>
</dbReference>
<keyword evidence="3" id="KW-0862">Zinc</keyword>
<name>A0A7W9BIC3_9RHOB</name>
<dbReference type="Proteomes" id="UP000535415">
    <property type="component" value="Unassembled WGS sequence"/>
</dbReference>
<accession>A0A7W9BIC3</accession>
<comment type="similarity">
    <text evidence="1">Belongs to the SMP-30/CGR1 family.</text>
</comment>
<evidence type="ECO:0000256" key="1">
    <source>
        <dbReference type="ARBA" id="ARBA00008853"/>
    </source>
</evidence>
<dbReference type="GO" id="GO:0004341">
    <property type="term" value="F:gluconolactonase activity"/>
    <property type="evidence" value="ECO:0007669"/>
    <property type="project" value="TreeGrafter"/>
</dbReference>
<dbReference type="InterPro" id="IPR011042">
    <property type="entry name" value="6-blade_b-propeller_TolB-like"/>
</dbReference>
<feature type="binding site" evidence="3">
    <location>
        <position position="186"/>
    </location>
    <ligand>
        <name>a divalent metal cation</name>
        <dbReference type="ChEBI" id="CHEBI:60240"/>
    </ligand>
</feature>
<comment type="caution">
    <text evidence="5">The sequence shown here is derived from an EMBL/GenBank/DDBJ whole genome shotgun (WGS) entry which is preliminary data.</text>
</comment>
<feature type="binding site" evidence="3">
    <location>
        <position position="89"/>
    </location>
    <ligand>
        <name>substrate</name>
    </ligand>
</feature>
<dbReference type="InterPro" id="IPR005511">
    <property type="entry name" value="SMP-30"/>
</dbReference>
<dbReference type="Gene3D" id="2.120.10.30">
    <property type="entry name" value="TolB, C-terminal domain"/>
    <property type="match status" value="1"/>
</dbReference>
<comment type="cofactor">
    <cofactor evidence="3">
        <name>Zn(2+)</name>
        <dbReference type="ChEBI" id="CHEBI:29105"/>
    </cofactor>
    <text evidence="3">Binds 1 divalent metal cation per subunit.</text>
</comment>
<proteinExistence type="inferred from homology"/>
<evidence type="ECO:0000256" key="3">
    <source>
        <dbReference type="PIRSR" id="PIRSR605511-2"/>
    </source>
</evidence>
<dbReference type="InterPro" id="IPR013658">
    <property type="entry name" value="SGL"/>
</dbReference>
<dbReference type="GO" id="GO:0019853">
    <property type="term" value="P:L-ascorbic acid biosynthetic process"/>
    <property type="evidence" value="ECO:0007669"/>
    <property type="project" value="TreeGrafter"/>
</dbReference>
<dbReference type="PANTHER" id="PTHR10907">
    <property type="entry name" value="REGUCALCIN"/>
    <property type="match status" value="1"/>
</dbReference>
<feature type="binding site" evidence="3">
    <location>
        <position position="91"/>
    </location>
    <ligand>
        <name>substrate</name>
    </ligand>
</feature>
<dbReference type="PANTHER" id="PTHR10907:SF47">
    <property type="entry name" value="REGUCALCIN"/>
    <property type="match status" value="1"/>
</dbReference>
<feature type="binding site" evidence="3">
    <location>
        <position position="12"/>
    </location>
    <ligand>
        <name>a divalent metal cation</name>
        <dbReference type="ChEBI" id="CHEBI:60240"/>
    </ligand>
</feature>
<protein>
    <submittedName>
        <fullName evidence="5">Sugar lactone lactonase YvrE</fullName>
    </submittedName>
</protein>
<reference evidence="5 6" key="1">
    <citation type="submission" date="2020-08" db="EMBL/GenBank/DDBJ databases">
        <title>Genomic Encyclopedia of Type Strains, Phase IV (KMG-IV): sequencing the most valuable type-strain genomes for metagenomic binning, comparative biology and taxonomic classification.</title>
        <authorList>
            <person name="Goeker M."/>
        </authorList>
    </citation>
    <scope>NUCLEOTIDE SEQUENCE [LARGE SCALE GENOMIC DNA]</scope>
    <source>
        <strain evidence="5 6">DSM 101064</strain>
    </source>
</reference>
<evidence type="ECO:0000313" key="5">
    <source>
        <dbReference type="EMBL" id="MBB5721069.1"/>
    </source>
</evidence>
<gene>
    <name evidence="5" type="ORF">FHS72_000676</name>
</gene>
<evidence type="ECO:0000256" key="2">
    <source>
        <dbReference type="PIRSR" id="PIRSR605511-1"/>
    </source>
</evidence>
<feature type="active site" description="Proton donor/acceptor" evidence="2">
    <location>
        <position position="186"/>
    </location>
</feature>
<feature type="binding site" evidence="3">
    <location>
        <position position="136"/>
    </location>
    <ligand>
        <name>a divalent metal cation</name>
        <dbReference type="ChEBI" id="CHEBI:60240"/>
    </ligand>
</feature>
<evidence type="ECO:0000313" key="6">
    <source>
        <dbReference type="Proteomes" id="UP000535415"/>
    </source>
</evidence>
<dbReference type="SUPFAM" id="SSF63829">
    <property type="entry name" value="Calcium-dependent phosphotriesterase"/>
    <property type="match status" value="1"/>
</dbReference>
<sequence>MIFDDTQCTLGEGPIWHPERQQFFWFDILNKRFHTQGQHWDFDEYVSAAGWVDHDTFLIASESQLFTFNIETEEEIYICGLESDNDDTRSNDGRADPQGGFWIGTMGKFAQSNAGSIYRYYRGELRRLFANITITNAICFAPCGTIAYYADTAVGKLMATDLDADGWPTGKPRLVIDLSAEDFGIDGAVVDADGNIWNAQWGASRVPQYAPDGTFLQAISFPARQTSCPAFGGPDLSTLYCTSATENLDVPGADDGKTFATETSTTGQAEHRVIL</sequence>
<dbReference type="Pfam" id="PF08450">
    <property type="entry name" value="SGL"/>
    <property type="match status" value="1"/>
</dbReference>
<dbReference type="PRINTS" id="PR01790">
    <property type="entry name" value="SMP30FAMILY"/>
</dbReference>
<dbReference type="AlphaFoldDB" id="A0A7W9BIC3"/>
<dbReference type="GO" id="GO:0005509">
    <property type="term" value="F:calcium ion binding"/>
    <property type="evidence" value="ECO:0007669"/>
    <property type="project" value="TreeGrafter"/>
</dbReference>
<evidence type="ECO:0000259" key="4">
    <source>
        <dbReference type="Pfam" id="PF08450"/>
    </source>
</evidence>
<organism evidence="5 6">
    <name type="scientific">Yoonia ponticola</name>
    <dbReference type="NCBI Taxonomy" id="1524255"/>
    <lineage>
        <taxon>Bacteria</taxon>
        <taxon>Pseudomonadati</taxon>
        <taxon>Pseudomonadota</taxon>
        <taxon>Alphaproteobacteria</taxon>
        <taxon>Rhodobacterales</taxon>
        <taxon>Paracoccaceae</taxon>
        <taxon>Yoonia</taxon>
    </lineage>
</organism>
<keyword evidence="3" id="KW-0479">Metal-binding</keyword>
<keyword evidence="6" id="KW-1185">Reference proteome</keyword>
<feature type="domain" description="SMP-30/Gluconolactonase/LRE-like region" evidence="4">
    <location>
        <begin position="10"/>
        <end position="245"/>
    </location>
</feature>